<organism evidence="1 2">
    <name type="scientific">Nocardiopsis composta</name>
    <dbReference type="NCBI Taxonomy" id="157465"/>
    <lineage>
        <taxon>Bacteria</taxon>
        <taxon>Bacillati</taxon>
        <taxon>Actinomycetota</taxon>
        <taxon>Actinomycetes</taxon>
        <taxon>Streptosporangiales</taxon>
        <taxon>Nocardiopsidaceae</taxon>
        <taxon>Nocardiopsis</taxon>
    </lineage>
</organism>
<dbReference type="RefSeq" id="WP_184392364.1">
    <property type="nucleotide sequence ID" value="NZ_BAAAJD010000110.1"/>
</dbReference>
<keyword evidence="2" id="KW-1185">Reference proteome</keyword>
<sequence>MQRKLVRDRIPEIITADGLDPVITVAGQDEYERELRRKLTEEVSEYRSAGPAEAVEELADVLEVVYALARVHGADAAELDRVRRAKAEERGAFDRRLIWHGNR</sequence>
<dbReference type="AlphaFoldDB" id="A0A7W8QN56"/>
<dbReference type="CDD" id="cd11532">
    <property type="entry name" value="NTP-PPase_COG4997"/>
    <property type="match status" value="1"/>
</dbReference>
<dbReference type="InterPro" id="IPR038735">
    <property type="entry name" value="MSMEG_1276-like_NTP-PPase_dom"/>
</dbReference>
<protein>
    <submittedName>
        <fullName evidence="1">Putative house-cleaning noncanonical NTP pyrophosphatase (MazG superfamily)</fullName>
    </submittedName>
</protein>
<comment type="caution">
    <text evidence="1">The sequence shown here is derived from an EMBL/GenBank/DDBJ whole genome shotgun (WGS) entry which is preliminary data.</text>
</comment>
<gene>
    <name evidence="1" type="ORF">HDA36_002939</name>
</gene>
<dbReference type="EMBL" id="JACHDB010000001">
    <property type="protein sequence ID" value="MBB5432855.1"/>
    <property type="molecule type" value="Genomic_DNA"/>
</dbReference>
<accession>A0A7W8QN56</accession>
<evidence type="ECO:0000313" key="1">
    <source>
        <dbReference type="EMBL" id="MBB5432855.1"/>
    </source>
</evidence>
<reference evidence="1 2" key="1">
    <citation type="submission" date="2020-08" db="EMBL/GenBank/DDBJ databases">
        <title>Sequencing the genomes of 1000 actinobacteria strains.</title>
        <authorList>
            <person name="Klenk H.-P."/>
        </authorList>
    </citation>
    <scope>NUCLEOTIDE SEQUENCE [LARGE SCALE GENOMIC DNA]</scope>
    <source>
        <strain evidence="1 2">DSM 44551</strain>
    </source>
</reference>
<dbReference type="SUPFAM" id="SSF101386">
    <property type="entry name" value="all-alpha NTP pyrophosphatases"/>
    <property type="match status" value="1"/>
</dbReference>
<evidence type="ECO:0000313" key="2">
    <source>
        <dbReference type="Proteomes" id="UP000572635"/>
    </source>
</evidence>
<dbReference type="Proteomes" id="UP000572635">
    <property type="component" value="Unassembled WGS sequence"/>
</dbReference>
<proteinExistence type="predicted"/>
<name>A0A7W8QN56_9ACTN</name>